<keyword evidence="2" id="KW-1185">Reference proteome</keyword>
<reference evidence="1 2" key="1">
    <citation type="submission" date="2021-06" db="EMBL/GenBank/DDBJ databases">
        <authorList>
            <person name="Palmer J.M."/>
        </authorList>
    </citation>
    <scope>NUCLEOTIDE SEQUENCE [LARGE SCALE GENOMIC DNA]</scope>
    <source>
        <strain evidence="1 2">AS_MEX2019</strain>
        <tissue evidence="1">Muscle</tissue>
    </source>
</reference>
<comment type="caution">
    <text evidence="1">The sequence shown here is derived from an EMBL/GenBank/DDBJ whole genome shotgun (WGS) entry which is preliminary data.</text>
</comment>
<evidence type="ECO:0000313" key="1">
    <source>
        <dbReference type="EMBL" id="MEQ2289221.1"/>
    </source>
</evidence>
<dbReference type="Proteomes" id="UP001469553">
    <property type="component" value="Unassembled WGS sequence"/>
</dbReference>
<protein>
    <submittedName>
        <fullName evidence="1">Uncharacterized protein</fullName>
    </submittedName>
</protein>
<organism evidence="1 2">
    <name type="scientific">Ameca splendens</name>
    <dbReference type="NCBI Taxonomy" id="208324"/>
    <lineage>
        <taxon>Eukaryota</taxon>
        <taxon>Metazoa</taxon>
        <taxon>Chordata</taxon>
        <taxon>Craniata</taxon>
        <taxon>Vertebrata</taxon>
        <taxon>Euteleostomi</taxon>
        <taxon>Actinopterygii</taxon>
        <taxon>Neopterygii</taxon>
        <taxon>Teleostei</taxon>
        <taxon>Neoteleostei</taxon>
        <taxon>Acanthomorphata</taxon>
        <taxon>Ovalentaria</taxon>
        <taxon>Atherinomorphae</taxon>
        <taxon>Cyprinodontiformes</taxon>
        <taxon>Goodeidae</taxon>
        <taxon>Ameca</taxon>
    </lineage>
</organism>
<name>A0ABV0Y638_9TELE</name>
<proteinExistence type="predicted"/>
<dbReference type="EMBL" id="JAHRIP010022521">
    <property type="protein sequence ID" value="MEQ2289221.1"/>
    <property type="molecule type" value="Genomic_DNA"/>
</dbReference>
<sequence length="84" mass="9301">MLLRMSLVEVHNETGVQNKRSGNPCSFLRSVALPINLTLEDSSTGGETTVPGLEPVSQKLPVILFTLMSCHRLLPCLLIFFYIL</sequence>
<accession>A0ABV0Y638</accession>
<evidence type="ECO:0000313" key="2">
    <source>
        <dbReference type="Proteomes" id="UP001469553"/>
    </source>
</evidence>
<gene>
    <name evidence="1" type="ORF">AMECASPLE_030724</name>
</gene>